<keyword evidence="4" id="KW-0808">Transferase</keyword>
<keyword evidence="5" id="KW-1185">Reference proteome</keyword>
<dbReference type="PANTHER" id="PTHR20857">
    <property type="entry name" value="THIAMINE-PHOSPHATE PYROPHOSPHORYLASE"/>
    <property type="match status" value="1"/>
</dbReference>
<dbReference type="InterPro" id="IPR013785">
    <property type="entry name" value="Aldolase_TIM"/>
</dbReference>
<dbReference type="Proteomes" id="UP001247620">
    <property type="component" value="Unassembled WGS sequence"/>
</dbReference>
<name>A0ABU1TCL0_9SPHI</name>
<comment type="caution">
    <text evidence="4">The sequence shown here is derived from an EMBL/GenBank/DDBJ whole genome shotgun (WGS) entry which is preliminary data.</text>
</comment>
<dbReference type="Pfam" id="PF02581">
    <property type="entry name" value="TMP-TENI"/>
    <property type="match status" value="1"/>
</dbReference>
<feature type="domain" description="Thiamine phosphate synthase/TenI" evidence="3">
    <location>
        <begin position="7"/>
        <end position="181"/>
    </location>
</feature>
<dbReference type="EC" id="2.5.1.3" evidence="4"/>
<sequence>MAMQLIVISNPEAIPNEADIINRLFEAGLNRFHLRKPNYSGQQAAALIRQIDERYHQCVALHQHHEIAMDFGMKRLHFTEKHRKATDIDKLTLLQQQGSILSTSVHETATLQTLSGFDNAFFGPVFNSISKPGHQSKLSSSFTLSKVYNNLNIIALGGINEANLNQIAAMNFDGAAVLGAVWNNPDGAVPAFKSLKQAAANLIENHYDR</sequence>
<dbReference type="InterPro" id="IPR022998">
    <property type="entry name" value="ThiamineP_synth_TenI"/>
</dbReference>
<protein>
    <submittedName>
        <fullName evidence="4">Thiamine-phosphate pyrophosphorylase</fullName>
        <ecNumber evidence="4">2.5.1.3</ecNumber>
    </submittedName>
</protein>
<dbReference type="CDD" id="cd00564">
    <property type="entry name" value="TMP_TenI"/>
    <property type="match status" value="1"/>
</dbReference>
<evidence type="ECO:0000256" key="1">
    <source>
        <dbReference type="ARBA" id="ARBA00004948"/>
    </source>
</evidence>
<dbReference type="Gene3D" id="3.20.20.70">
    <property type="entry name" value="Aldolase class I"/>
    <property type="match status" value="1"/>
</dbReference>
<evidence type="ECO:0000313" key="4">
    <source>
        <dbReference type="EMBL" id="MDR6943131.1"/>
    </source>
</evidence>
<reference evidence="4 5" key="1">
    <citation type="submission" date="2023-07" db="EMBL/GenBank/DDBJ databases">
        <title>Sorghum-associated microbial communities from plants grown in Nebraska, USA.</title>
        <authorList>
            <person name="Schachtman D."/>
        </authorList>
    </citation>
    <scope>NUCLEOTIDE SEQUENCE [LARGE SCALE GENOMIC DNA]</scope>
    <source>
        <strain evidence="4 5">3262</strain>
    </source>
</reference>
<dbReference type="SUPFAM" id="SSF51391">
    <property type="entry name" value="Thiamin phosphate synthase"/>
    <property type="match status" value="1"/>
</dbReference>
<proteinExistence type="predicted"/>
<organism evidence="4 5">
    <name type="scientific">Mucilaginibacter pocheonensis</name>
    <dbReference type="NCBI Taxonomy" id="398050"/>
    <lineage>
        <taxon>Bacteria</taxon>
        <taxon>Pseudomonadati</taxon>
        <taxon>Bacteroidota</taxon>
        <taxon>Sphingobacteriia</taxon>
        <taxon>Sphingobacteriales</taxon>
        <taxon>Sphingobacteriaceae</taxon>
        <taxon>Mucilaginibacter</taxon>
    </lineage>
</organism>
<dbReference type="EMBL" id="JAVDUU010000003">
    <property type="protein sequence ID" value="MDR6943131.1"/>
    <property type="molecule type" value="Genomic_DNA"/>
</dbReference>
<evidence type="ECO:0000313" key="5">
    <source>
        <dbReference type="Proteomes" id="UP001247620"/>
    </source>
</evidence>
<accession>A0ABU1TCL0</accession>
<dbReference type="GO" id="GO:0004789">
    <property type="term" value="F:thiamine-phosphate diphosphorylase activity"/>
    <property type="evidence" value="ECO:0007669"/>
    <property type="project" value="UniProtKB-EC"/>
</dbReference>
<keyword evidence="2" id="KW-0784">Thiamine biosynthesis</keyword>
<evidence type="ECO:0000259" key="3">
    <source>
        <dbReference type="Pfam" id="PF02581"/>
    </source>
</evidence>
<comment type="pathway">
    <text evidence="1">Cofactor biosynthesis; thiamine diphosphate biosynthesis.</text>
</comment>
<dbReference type="RefSeq" id="WP_310096855.1">
    <property type="nucleotide sequence ID" value="NZ_JAVDUU010000003.1"/>
</dbReference>
<gene>
    <name evidence="4" type="ORF">J2W55_002984</name>
</gene>
<evidence type="ECO:0000256" key="2">
    <source>
        <dbReference type="ARBA" id="ARBA00022977"/>
    </source>
</evidence>
<dbReference type="PANTHER" id="PTHR20857:SF15">
    <property type="entry name" value="THIAMINE-PHOSPHATE SYNTHASE"/>
    <property type="match status" value="1"/>
</dbReference>
<dbReference type="InterPro" id="IPR036206">
    <property type="entry name" value="ThiamineP_synth_sf"/>
</dbReference>